<evidence type="ECO:0000256" key="12">
    <source>
        <dbReference type="ARBA" id="ARBA00023136"/>
    </source>
</evidence>
<comment type="similarity">
    <text evidence="2">Belongs to the bacterial diacylglycerol kinase family.</text>
</comment>
<dbReference type="InterPro" id="IPR033717">
    <property type="entry name" value="UDPK"/>
</dbReference>
<keyword evidence="9" id="KW-0067">ATP-binding</keyword>
<evidence type="ECO:0000256" key="7">
    <source>
        <dbReference type="ARBA" id="ARBA00022741"/>
    </source>
</evidence>
<keyword evidence="7" id="KW-0547">Nucleotide-binding</keyword>
<evidence type="ECO:0000256" key="1">
    <source>
        <dbReference type="ARBA" id="ARBA00004651"/>
    </source>
</evidence>
<gene>
    <name evidence="16" type="ORF">J2Z81_000473</name>
</gene>
<dbReference type="RefSeq" id="WP_029266777.1">
    <property type="nucleotide sequence ID" value="NZ_JAGIKX010000002.1"/>
</dbReference>
<keyword evidence="17" id="KW-1185">Reference proteome</keyword>
<dbReference type="InterPro" id="IPR000829">
    <property type="entry name" value="DAGK"/>
</dbReference>
<evidence type="ECO:0000256" key="13">
    <source>
        <dbReference type="ARBA" id="ARBA00023209"/>
    </source>
</evidence>
<dbReference type="InterPro" id="IPR036945">
    <property type="entry name" value="DAGK_sf"/>
</dbReference>
<evidence type="ECO:0000256" key="5">
    <source>
        <dbReference type="ARBA" id="ARBA00022679"/>
    </source>
</evidence>
<dbReference type="Pfam" id="PF01219">
    <property type="entry name" value="DAGK_prokar"/>
    <property type="match status" value="1"/>
</dbReference>
<keyword evidence="12 15" id="KW-0472">Membrane</keyword>
<dbReference type="Proteomes" id="UP001519294">
    <property type="component" value="Unassembled WGS sequence"/>
</dbReference>
<evidence type="ECO:0000256" key="10">
    <source>
        <dbReference type="ARBA" id="ARBA00022989"/>
    </source>
</evidence>
<keyword evidence="5" id="KW-0808">Transferase</keyword>
<organism evidence="16 17">
    <name type="scientific">Virgibacillus alimentarius</name>
    <dbReference type="NCBI Taxonomy" id="698769"/>
    <lineage>
        <taxon>Bacteria</taxon>
        <taxon>Bacillati</taxon>
        <taxon>Bacillota</taxon>
        <taxon>Bacilli</taxon>
        <taxon>Bacillales</taxon>
        <taxon>Bacillaceae</taxon>
        <taxon>Virgibacillus</taxon>
    </lineage>
</organism>
<feature type="transmembrane region" description="Helical" evidence="15">
    <location>
        <begin position="27"/>
        <end position="45"/>
    </location>
</feature>
<keyword evidence="14" id="KW-1208">Phospholipid metabolism</keyword>
<dbReference type="PANTHER" id="PTHR34299:SF1">
    <property type="entry name" value="DIACYLGLYCEROL KINASE"/>
    <property type="match status" value="1"/>
</dbReference>
<evidence type="ECO:0000256" key="6">
    <source>
        <dbReference type="ARBA" id="ARBA00022692"/>
    </source>
</evidence>
<keyword evidence="13" id="KW-0594">Phospholipid biosynthesis</keyword>
<dbReference type="PANTHER" id="PTHR34299">
    <property type="entry name" value="DIACYLGLYCEROL KINASE"/>
    <property type="match status" value="1"/>
</dbReference>
<keyword evidence="6 15" id="KW-0812">Transmembrane</keyword>
<proteinExistence type="inferred from homology"/>
<dbReference type="CDD" id="cd14265">
    <property type="entry name" value="UDPK_IM_like"/>
    <property type="match status" value="1"/>
</dbReference>
<sequence length="123" mass="13804">MRDKKRSIGLSFAWNGLLEVIKTERNFQIHLFSALTVILASMLLSLSQMEWIIIVLVIGFVFVAEIINSAIERIIDYLRPEIHPAAKVIKDIAAANVLVASFIATVVGFLLYIPKILALFKVH</sequence>
<comment type="caution">
    <text evidence="16">The sequence shown here is derived from an EMBL/GenBank/DDBJ whole genome shotgun (WGS) entry which is preliminary data.</text>
</comment>
<evidence type="ECO:0000256" key="15">
    <source>
        <dbReference type="SAM" id="Phobius"/>
    </source>
</evidence>
<feature type="transmembrane region" description="Helical" evidence="15">
    <location>
        <begin position="51"/>
        <end position="71"/>
    </location>
</feature>
<keyword evidence="4" id="KW-0444">Lipid biosynthesis</keyword>
<keyword evidence="8 16" id="KW-0418">Kinase</keyword>
<reference evidence="16 17" key="1">
    <citation type="submission" date="2021-03" db="EMBL/GenBank/DDBJ databases">
        <title>Genomic Encyclopedia of Type Strains, Phase IV (KMG-IV): sequencing the most valuable type-strain genomes for metagenomic binning, comparative biology and taxonomic classification.</title>
        <authorList>
            <person name="Goeker M."/>
        </authorList>
    </citation>
    <scope>NUCLEOTIDE SEQUENCE [LARGE SCALE GENOMIC DNA]</scope>
    <source>
        <strain evidence="16 17">DSM 25790</strain>
    </source>
</reference>
<evidence type="ECO:0000313" key="16">
    <source>
        <dbReference type="EMBL" id="MBP2256540.1"/>
    </source>
</evidence>
<evidence type="ECO:0000256" key="14">
    <source>
        <dbReference type="ARBA" id="ARBA00023264"/>
    </source>
</evidence>
<dbReference type="GO" id="GO:0016301">
    <property type="term" value="F:kinase activity"/>
    <property type="evidence" value="ECO:0007669"/>
    <property type="project" value="UniProtKB-KW"/>
</dbReference>
<evidence type="ECO:0000256" key="3">
    <source>
        <dbReference type="ARBA" id="ARBA00022475"/>
    </source>
</evidence>
<comment type="subcellular location">
    <subcellularLocation>
        <location evidence="1">Cell membrane</location>
        <topology evidence="1">Multi-pass membrane protein</topology>
    </subcellularLocation>
</comment>
<feature type="transmembrane region" description="Helical" evidence="15">
    <location>
        <begin position="92"/>
        <end position="113"/>
    </location>
</feature>
<protein>
    <submittedName>
        <fullName evidence="16">Diacylglycerol kinase</fullName>
    </submittedName>
</protein>
<name>A0ABS4S4X3_9BACI</name>
<evidence type="ECO:0000313" key="17">
    <source>
        <dbReference type="Proteomes" id="UP001519294"/>
    </source>
</evidence>
<evidence type="ECO:0000256" key="4">
    <source>
        <dbReference type="ARBA" id="ARBA00022516"/>
    </source>
</evidence>
<evidence type="ECO:0000256" key="11">
    <source>
        <dbReference type="ARBA" id="ARBA00023098"/>
    </source>
</evidence>
<dbReference type="Gene3D" id="1.10.287.3610">
    <property type="match status" value="1"/>
</dbReference>
<evidence type="ECO:0000256" key="8">
    <source>
        <dbReference type="ARBA" id="ARBA00022777"/>
    </source>
</evidence>
<keyword evidence="3" id="KW-1003">Cell membrane</keyword>
<keyword evidence="11" id="KW-0443">Lipid metabolism</keyword>
<dbReference type="EMBL" id="JAGIKX010000002">
    <property type="protein sequence ID" value="MBP2256540.1"/>
    <property type="molecule type" value="Genomic_DNA"/>
</dbReference>
<keyword evidence="10 15" id="KW-1133">Transmembrane helix</keyword>
<accession>A0ABS4S4X3</accession>
<evidence type="ECO:0000256" key="2">
    <source>
        <dbReference type="ARBA" id="ARBA00005967"/>
    </source>
</evidence>
<evidence type="ECO:0000256" key="9">
    <source>
        <dbReference type="ARBA" id="ARBA00022840"/>
    </source>
</evidence>